<evidence type="ECO:0000256" key="1">
    <source>
        <dbReference type="SAM" id="MobiDB-lite"/>
    </source>
</evidence>
<accession>A0A834DNJ1</accession>
<dbReference type="AlphaFoldDB" id="A0A834DNJ1"/>
<organism evidence="2 3">
    <name type="scientific">Phyllostomus discolor</name>
    <name type="common">pale spear-nosed bat</name>
    <dbReference type="NCBI Taxonomy" id="89673"/>
    <lineage>
        <taxon>Eukaryota</taxon>
        <taxon>Metazoa</taxon>
        <taxon>Chordata</taxon>
        <taxon>Craniata</taxon>
        <taxon>Vertebrata</taxon>
        <taxon>Euteleostomi</taxon>
        <taxon>Mammalia</taxon>
        <taxon>Eutheria</taxon>
        <taxon>Laurasiatheria</taxon>
        <taxon>Chiroptera</taxon>
        <taxon>Yangochiroptera</taxon>
        <taxon>Phyllostomidae</taxon>
        <taxon>Phyllostominae</taxon>
        <taxon>Phyllostomus</taxon>
    </lineage>
</organism>
<evidence type="ECO:0000313" key="3">
    <source>
        <dbReference type="Proteomes" id="UP000664940"/>
    </source>
</evidence>
<sequence length="130" mass="14776">MPQPLSSLGEVQDVPHSDKGCSVWSKARRKNRVLLLPGTALTSLFSKGPFGNKHEENTIITKIKIHAQHLHGRDYIQVKDVCNPVCRASNITRRPVHLHRVSLQHLGVCSIKILPWWEKTDFQMVTLLIQ</sequence>
<reference evidence="2 3" key="1">
    <citation type="journal article" date="2020" name="Nature">
        <title>Six reference-quality genomes reveal evolution of bat adaptations.</title>
        <authorList>
            <person name="Jebb D."/>
            <person name="Huang Z."/>
            <person name="Pippel M."/>
            <person name="Hughes G.M."/>
            <person name="Lavrichenko K."/>
            <person name="Devanna P."/>
            <person name="Winkler S."/>
            <person name="Jermiin L.S."/>
            <person name="Skirmuntt E.C."/>
            <person name="Katzourakis A."/>
            <person name="Burkitt-Gray L."/>
            <person name="Ray D.A."/>
            <person name="Sullivan K.A.M."/>
            <person name="Roscito J.G."/>
            <person name="Kirilenko B.M."/>
            <person name="Davalos L.M."/>
            <person name="Corthals A.P."/>
            <person name="Power M.L."/>
            <person name="Jones G."/>
            <person name="Ransome R.D."/>
            <person name="Dechmann D.K.N."/>
            <person name="Locatelli A.G."/>
            <person name="Puechmaille S.J."/>
            <person name="Fedrigo O."/>
            <person name="Jarvis E.D."/>
            <person name="Hiller M."/>
            <person name="Vernes S.C."/>
            <person name="Myers E.W."/>
            <person name="Teeling E.C."/>
        </authorList>
    </citation>
    <scope>NUCLEOTIDE SEQUENCE [LARGE SCALE GENOMIC DNA]</scope>
    <source>
        <strain evidence="2">Bat1K_MPI-CBG_1</strain>
    </source>
</reference>
<protein>
    <submittedName>
        <fullName evidence="2">Uncharacterized protein</fullName>
    </submittedName>
</protein>
<dbReference type="Proteomes" id="UP000664940">
    <property type="component" value="Unassembled WGS sequence"/>
</dbReference>
<gene>
    <name evidence="2" type="ORF">HJG60_008569</name>
</gene>
<name>A0A834DNJ1_9CHIR</name>
<proteinExistence type="predicted"/>
<comment type="caution">
    <text evidence="2">The sequence shown here is derived from an EMBL/GenBank/DDBJ whole genome shotgun (WGS) entry which is preliminary data.</text>
</comment>
<feature type="region of interest" description="Disordered" evidence="1">
    <location>
        <begin position="1"/>
        <end position="20"/>
    </location>
</feature>
<evidence type="ECO:0000313" key="2">
    <source>
        <dbReference type="EMBL" id="KAF6084292.1"/>
    </source>
</evidence>
<dbReference type="EMBL" id="JABVXQ010000012">
    <property type="protein sequence ID" value="KAF6084292.1"/>
    <property type="molecule type" value="Genomic_DNA"/>
</dbReference>